<sequence>MVTILQDCLSDLDKSINRLSQGLEEAKNLVSSLNDPKHWDHSSASSTIMTAGCMTPTQSEFSETSMSGRNPAISADLVRLHAPLEPGRTYIIRSRNEKKVLTVCEGELKLIDGYAFGGWLWATYKESNWMDAGSVNRLALAKNIDLLQQQHAYLQSLMSKLKMMNEHPDDDASAASASAAGEMTPTQSELSYANDRGVDIATSERPADKEYFPSAGKTFIISSRVNNQILTLLDGELEVFDGYAFGGSWLWRCFKSDNWYKFYNTASGRRLCYDGRSFLAPTWDEEWQQFTAHRHENGGYVLLVKCEQRLVQMGVGSIDNTLIGVDDEGVAWDFIEVNRPPVSDHPY</sequence>
<dbReference type="PANTHER" id="PTHR39697">
    <property type="entry name" value="RICIN B LECTIN DOMAIN-CONTAINING PROTEIN-RELATED"/>
    <property type="match status" value="1"/>
</dbReference>
<feature type="region of interest" description="Disordered" evidence="1">
    <location>
        <begin position="168"/>
        <end position="188"/>
    </location>
</feature>
<dbReference type="Proteomes" id="UP001338125">
    <property type="component" value="Unassembled WGS sequence"/>
</dbReference>
<dbReference type="EMBL" id="JAVFKD010000014">
    <property type="protein sequence ID" value="KAK5990133.1"/>
    <property type="molecule type" value="Genomic_DNA"/>
</dbReference>
<evidence type="ECO:0000313" key="3">
    <source>
        <dbReference type="Proteomes" id="UP001338125"/>
    </source>
</evidence>
<gene>
    <name evidence="2" type="ORF">PT974_08399</name>
</gene>
<evidence type="ECO:0000313" key="2">
    <source>
        <dbReference type="EMBL" id="KAK5990133.1"/>
    </source>
</evidence>
<protein>
    <submittedName>
        <fullName evidence="2">Uncharacterized protein</fullName>
    </submittedName>
</protein>
<dbReference type="PANTHER" id="PTHR39697:SF2">
    <property type="entry name" value="CYANOVIRIN-N DOMAIN-CONTAINING PROTEIN"/>
    <property type="match status" value="1"/>
</dbReference>
<proteinExistence type="predicted"/>
<evidence type="ECO:0000256" key="1">
    <source>
        <dbReference type="SAM" id="MobiDB-lite"/>
    </source>
</evidence>
<comment type="caution">
    <text evidence="2">The sequence shown here is derived from an EMBL/GenBank/DDBJ whole genome shotgun (WGS) entry which is preliminary data.</text>
</comment>
<reference evidence="2 3" key="1">
    <citation type="submission" date="2024-01" db="EMBL/GenBank/DDBJ databases">
        <title>Complete genome of Cladobotryum mycophilum ATHUM6906.</title>
        <authorList>
            <person name="Christinaki A.C."/>
            <person name="Myridakis A.I."/>
            <person name="Kouvelis V.N."/>
        </authorList>
    </citation>
    <scope>NUCLEOTIDE SEQUENCE [LARGE SCALE GENOMIC DNA]</scope>
    <source>
        <strain evidence="2 3">ATHUM6906</strain>
    </source>
</reference>
<keyword evidence="3" id="KW-1185">Reference proteome</keyword>
<name>A0ABR0SDA0_9HYPO</name>
<organism evidence="2 3">
    <name type="scientific">Cladobotryum mycophilum</name>
    <dbReference type="NCBI Taxonomy" id="491253"/>
    <lineage>
        <taxon>Eukaryota</taxon>
        <taxon>Fungi</taxon>
        <taxon>Dikarya</taxon>
        <taxon>Ascomycota</taxon>
        <taxon>Pezizomycotina</taxon>
        <taxon>Sordariomycetes</taxon>
        <taxon>Hypocreomycetidae</taxon>
        <taxon>Hypocreales</taxon>
        <taxon>Hypocreaceae</taxon>
        <taxon>Cladobotryum</taxon>
    </lineage>
</organism>
<accession>A0ABR0SDA0</accession>